<dbReference type="PANTHER" id="PTHR42878:SF15">
    <property type="entry name" value="BACTERIOPHYTOCHROME"/>
    <property type="match status" value="1"/>
</dbReference>
<dbReference type="InterPro" id="IPR013767">
    <property type="entry name" value="PAS_fold"/>
</dbReference>
<evidence type="ECO:0000256" key="11">
    <source>
        <dbReference type="SAM" id="MobiDB-lite"/>
    </source>
</evidence>
<feature type="domain" description="Histidine kinase" evidence="13">
    <location>
        <begin position="900"/>
        <end position="1114"/>
    </location>
</feature>
<evidence type="ECO:0000313" key="18">
    <source>
        <dbReference type="Proteomes" id="UP000525389"/>
    </source>
</evidence>
<evidence type="ECO:0000259" key="13">
    <source>
        <dbReference type="PROSITE" id="PS50109"/>
    </source>
</evidence>
<dbReference type="InterPro" id="IPR050351">
    <property type="entry name" value="BphY/WalK/GraS-like"/>
</dbReference>
<feature type="domain" description="PAC" evidence="15">
    <location>
        <begin position="512"/>
        <end position="572"/>
    </location>
</feature>
<keyword evidence="9 12" id="KW-0472">Membrane</keyword>
<dbReference type="SUPFAM" id="SSF55874">
    <property type="entry name" value="ATPase domain of HSP90 chaperone/DNA topoisomerase II/histidine kinase"/>
    <property type="match status" value="1"/>
</dbReference>
<feature type="domain" description="PAS" evidence="14">
    <location>
        <begin position="436"/>
        <end position="509"/>
    </location>
</feature>
<dbReference type="Pfam" id="PF08447">
    <property type="entry name" value="PAS_3"/>
    <property type="match status" value="1"/>
</dbReference>
<dbReference type="InterPro" id="IPR000014">
    <property type="entry name" value="PAS"/>
</dbReference>
<dbReference type="InterPro" id="IPR003661">
    <property type="entry name" value="HisK_dim/P_dom"/>
</dbReference>
<dbReference type="FunFam" id="3.30.565.10:FF:000006">
    <property type="entry name" value="Sensor histidine kinase WalK"/>
    <property type="match status" value="1"/>
</dbReference>
<dbReference type="GO" id="GO:0030295">
    <property type="term" value="F:protein kinase activator activity"/>
    <property type="evidence" value="ECO:0007669"/>
    <property type="project" value="TreeGrafter"/>
</dbReference>
<dbReference type="GO" id="GO:0016020">
    <property type="term" value="C:membrane"/>
    <property type="evidence" value="ECO:0007669"/>
    <property type="project" value="UniProtKB-SubCell"/>
</dbReference>
<keyword evidence="4" id="KW-0597">Phosphoprotein</keyword>
<accession>A0A7W8LNI8</accession>
<dbReference type="InterPro" id="IPR005467">
    <property type="entry name" value="His_kinase_dom"/>
</dbReference>
<dbReference type="NCBIfam" id="TIGR00229">
    <property type="entry name" value="sensory_box"/>
    <property type="match status" value="2"/>
</dbReference>
<dbReference type="PANTHER" id="PTHR42878">
    <property type="entry name" value="TWO-COMPONENT HISTIDINE KINASE"/>
    <property type="match status" value="1"/>
</dbReference>
<feature type="domain" description="CHASE" evidence="16">
    <location>
        <begin position="117"/>
        <end position="209"/>
    </location>
</feature>
<keyword evidence="7" id="KW-0418">Kinase</keyword>
<dbReference type="Pfam" id="PF00512">
    <property type="entry name" value="HisKA"/>
    <property type="match status" value="1"/>
</dbReference>
<evidence type="ECO:0000256" key="4">
    <source>
        <dbReference type="ARBA" id="ARBA00022553"/>
    </source>
</evidence>
<dbReference type="RefSeq" id="WP_343057559.1">
    <property type="nucleotide sequence ID" value="NZ_JACHFN010000001.1"/>
</dbReference>
<evidence type="ECO:0000313" key="17">
    <source>
        <dbReference type="EMBL" id="MBB5232761.1"/>
    </source>
</evidence>
<evidence type="ECO:0000256" key="10">
    <source>
        <dbReference type="SAM" id="Coils"/>
    </source>
</evidence>
<comment type="subcellular location">
    <subcellularLocation>
        <location evidence="2">Membrane</location>
    </subcellularLocation>
</comment>
<keyword evidence="8 12" id="KW-1133">Transmembrane helix</keyword>
<dbReference type="GO" id="GO:0007234">
    <property type="term" value="P:osmosensory signaling via phosphorelay pathway"/>
    <property type="evidence" value="ECO:0007669"/>
    <property type="project" value="TreeGrafter"/>
</dbReference>
<dbReference type="EC" id="2.7.13.3" evidence="3"/>
<comment type="caution">
    <text evidence="17">The sequence shown here is derived from an EMBL/GenBank/DDBJ whole genome shotgun (WGS) entry which is preliminary data.</text>
</comment>
<dbReference type="PRINTS" id="PR00344">
    <property type="entry name" value="BCTRLSENSOR"/>
</dbReference>
<comment type="catalytic activity">
    <reaction evidence="1">
        <text>ATP + protein L-histidine = ADP + protein N-phospho-L-histidine.</text>
        <dbReference type="EC" id="2.7.13.3"/>
    </reaction>
</comment>
<dbReference type="Gene3D" id="1.10.287.130">
    <property type="match status" value="1"/>
</dbReference>
<organism evidence="17 18">
    <name type="scientific">Deinococcus budaensis</name>
    <dbReference type="NCBI Taxonomy" id="1665626"/>
    <lineage>
        <taxon>Bacteria</taxon>
        <taxon>Thermotogati</taxon>
        <taxon>Deinococcota</taxon>
        <taxon>Deinococci</taxon>
        <taxon>Deinococcales</taxon>
        <taxon>Deinococcaceae</taxon>
        <taxon>Deinococcus</taxon>
    </lineage>
</organism>
<dbReference type="SMART" id="SM00387">
    <property type="entry name" value="HATPase_c"/>
    <property type="match status" value="1"/>
</dbReference>
<sequence length="1121" mass="121980">MRRGLRRGFPAGHHLPLAVLVLVLLLSVVAAALLHRFVLDQQEARFGREVSAHTASLRDRLSDYENLLRASRSFWRVEQGPDQTTFSTYVDNLDLRRRFPGVLAVGFVRWSGPPGRPARATIERIAPLADVNRAALGFDMMAEPRRREAILLAREREDIQVSQPVKLVQRGPDGQPLNGMLLFLPVREAGQLEGLVYLALRTDQFLAGLTPPDATPGVTVRTLLNGQPLGGSAFAALPGQAAFSAATRVNTAGAQWQLVFSAPGSFGRDAAAAVPVAVLVAGLLVAGLAFLLMQAQVRARQRAEEASATLSLSRARLERSRAEFEAIFQSIQDAAVFADLSGRVQLVNRALASQFGHTPEALIGQPLSRLHVDRRLENRAAFQALTTPYRRADGTVFSGEAQRSEVTGAGGEVLGLLEVVRDVTGRLEAERAVQAGERRSRAVLDAIPHILWVSDPQGQVTYVNAQHRERLAPVAPDGSPENQAGVRERVHPEDRPVYARMWEDAYASGERAQSEVRLAVGEGGTYRWFVLRVAPISVEPGAGGPGGGRVTEWVASATDIHDRLEAEQLAQRNGERYRAVVEGMPQIVWLTDPQGQPTYFNRRWDEYVGQDRARFGFLSLLHPEDRAEYQARWAAAVRAGRPFEAEHRLLSKEGRYRTFVTRGLPVHRGAGPQAGGAAQDGGGGREEVAEWVGTSTDVDDQVYAEAAARLLANVSERLSARAEDPLASRGAHYRAALDLITGRLTEGAGLWGTAPELRLLAASRLDPEGVSPAARGATRAAVTQALRGEDPVFVHAEDSPLLYEVGAAGAMLYPLAGRNGAARGVLGLTYRQAPTDRDHDLALELAQRFATALDNDALRLEAEAAQADLRALNTSLEERVQLRTLELQDANRELEAFSYSVSHDLRTPLRHIVGFGDLLRKDAAGSLSPKSERYLGVITDAAGRMSRLIDDLLEFSRMGRQELRRGPVDLGGVVREVWASLEPDRAGRDVTLDLGPLPTVQGDAALLTQVFANLLSNALKYSRTREHARVWVQAQLAGEEVTVTVRDNGVGFDPRYTDKLFGVFQRLHRAEEFEGTGIGLANVRRIVVRHGGRVQAEAVPGEGATFQVTLPLSGAPQEAPA</sequence>
<evidence type="ECO:0000256" key="9">
    <source>
        <dbReference type="ARBA" id="ARBA00023136"/>
    </source>
</evidence>
<dbReference type="GO" id="GO:0006355">
    <property type="term" value="P:regulation of DNA-templated transcription"/>
    <property type="evidence" value="ECO:0007669"/>
    <property type="project" value="InterPro"/>
</dbReference>
<dbReference type="Gene3D" id="3.30.450.20">
    <property type="entry name" value="PAS domain"/>
    <property type="match status" value="3"/>
</dbReference>
<dbReference type="PROSITE" id="PS50113">
    <property type="entry name" value="PAC"/>
    <property type="match status" value="2"/>
</dbReference>
<dbReference type="GO" id="GO:0000155">
    <property type="term" value="F:phosphorelay sensor kinase activity"/>
    <property type="evidence" value="ECO:0007669"/>
    <property type="project" value="InterPro"/>
</dbReference>
<dbReference type="Gene3D" id="3.30.450.350">
    <property type="entry name" value="CHASE domain"/>
    <property type="match status" value="1"/>
</dbReference>
<protein>
    <recommendedName>
        <fullName evidence="3">histidine kinase</fullName>
        <ecNumber evidence="3">2.7.13.3</ecNumber>
    </recommendedName>
</protein>
<keyword evidence="18" id="KW-1185">Reference proteome</keyword>
<dbReference type="InterPro" id="IPR001610">
    <property type="entry name" value="PAC"/>
</dbReference>
<dbReference type="InterPro" id="IPR042240">
    <property type="entry name" value="CHASE_sf"/>
</dbReference>
<evidence type="ECO:0000256" key="8">
    <source>
        <dbReference type="ARBA" id="ARBA00022989"/>
    </source>
</evidence>
<dbReference type="Pfam" id="PF02518">
    <property type="entry name" value="HATPase_c"/>
    <property type="match status" value="1"/>
</dbReference>
<keyword evidence="5" id="KW-0808">Transferase</keyword>
<dbReference type="Gene3D" id="3.30.565.10">
    <property type="entry name" value="Histidine kinase-like ATPase, C-terminal domain"/>
    <property type="match status" value="1"/>
</dbReference>
<dbReference type="SMART" id="SM01079">
    <property type="entry name" value="CHASE"/>
    <property type="match status" value="1"/>
</dbReference>
<dbReference type="EMBL" id="JACHFN010000001">
    <property type="protein sequence ID" value="MBB5232761.1"/>
    <property type="molecule type" value="Genomic_DNA"/>
</dbReference>
<dbReference type="InterPro" id="IPR003594">
    <property type="entry name" value="HATPase_dom"/>
</dbReference>
<dbReference type="SUPFAM" id="SSF55785">
    <property type="entry name" value="PYP-like sensor domain (PAS domain)"/>
    <property type="match status" value="3"/>
</dbReference>
<evidence type="ECO:0000256" key="12">
    <source>
        <dbReference type="SAM" id="Phobius"/>
    </source>
</evidence>
<keyword evidence="10" id="KW-0175">Coiled coil</keyword>
<dbReference type="InterPro" id="IPR004358">
    <property type="entry name" value="Sig_transdc_His_kin-like_C"/>
</dbReference>
<evidence type="ECO:0000256" key="2">
    <source>
        <dbReference type="ARBA" id="ARBA00004370"/>
    </source>
</evidence>
<dbReference type="SUPFAM" id="SSF47384">
    <property type="entry name" value="Homodimeric domain of signal transducing histidine kinase"/>
    <property type="match status" value="1"/>
</dbReference>
<dbReference type="SMART" id="SM00086">
    <property type="entry name" value="PAC"/>
    <property type="match status" value="3"/>
</dbReference>
<evidence type="ECO:0000256" key="3">
    <source>
        <dbReference type="ARBA" id="ARBA00012438"/>
    </source>
</evidence>
<dbReference type="CDD" id="cd00130">
    <property type="entry name" value="PAS"/>
    <property type="match status" value="3"/>
</dbReference>
<evidence type="ECO:0000259" key="14">
    <source>
        <dbReference type="PROSITE" id="PS50112"/>
    </source>
</evidence>
<keyword evidence="6 12" id="KW-0812">Transmembrane</keyword>
<feature type="domain" description="PAC" evidence="15">
    <location>
        <begin position="383"/>
        <end position="435"/>
    </location>
</feature>
<feature type="region of interest" description="Disordered" evidence="11">
    <location>
        <begin position="667"/>
        <end position="686"/>
    </location>
</feature>
<dbReference type="Proteomes" id="UP000525389">
    <property type="component" value="Unassembled WGS sequence"/>
</dbReference>
<gene>
    <name evidence="17" type="ORF">HNQ09_000178</name>
</gene>
<dbReference type="InterPro" id="IPR006189">
    <property type="entry name" value="CHASE_dom"/>
</dbReference>
<dbReference type="Pfam" id="PF00989">
    <property type="entry name" value="PAS"/>
    <property type="match status" value="1"/>
</dbReference>
<dbReference type="PROSITE" id="PS50109">
    <property type="entry name" value="HIS_KIN"/>
    <property type="match status" value="1"/>
</dbReference>
<dbReference type="SMART" id="SM00091">
    <property type="entry name" value="PAS"/>
    <property type="match status" value="3"/>
</dbReference>
<dbReference type="InterPro" id="IPR000700">
    <property type="entry name" value="PAS-assoc_C"/>
</dbReference>
<name>A0A7W8LNI8_9DEIO</name>
<evidence type="ECO:0000256" key="1">
    <source>
        <dbReference type="ARBA" id="ARBA00000085"/>
    </source>
</evidence>
<evidence type="ECO:0000259" key="15">
    <source>
        <dbReference type="PROSITE" id="PS50113"/>
    </source>
</evidence>
<dbReference type="FunFam" id="1.10.287.130:FF:000070">
    <property type="entry name" value="Histidine kinase sensor protein"/>
    <property type="match status" value="1"/>
</dbReference>
<dbReference type="PROSITE" id="PS50839">
    <property type="entry name" value="CHASE"/>
    <property type="match status" value="1"/>
</dbReference>
<dbReference type="InterPro" id="IPR036890">
    <property type="entry name" value="HATPase_C_sf"/>
</dbReference>
<dbReference type="SUPFAM" id="SSF55781">
    <property type="entry name" value="GAF domain-like"/>
    <property type="match status" value="1"/>
</dbReference>
<feature type="domain" description="PAS" evidence="14">
    <location>
        <begin position="320"/>
        <end position="365"/>
    </location>
</feature>
<feature type="compositionally biased region" description="Gly residues" evidence="11">
    <location>
        <begin position="672"/>
        <end position="682"/>
    </location>
</feature>
<evidence type="ECO:0000256" key="6">
    <source>
        <dbReference type="ARBA" id="ARBA00022692"/>
    </source>
</evidence>
<dbReference type="InterPro" id="IPR013655">
    <property type="entry name" value="PAS_fold_3"/>
</dbReference>
<dbReference type="CDD" id="cd00082">
    <property type="entry name" value="HisKA"/>
    <property type="match status" value="1"/>
</dbReference>
<feature type="transmembrane region" description="Helical" evidence="12">
    <location>
        <begin position="270"/>
        <end position="292"/>
    </location>
</feature>
<feature type="coiled-coil region" evidence="10">
    <location>
        <begin position="855"/>
        <end position="893"/>
    </location>
</feature>
<dbReference type="InterPro" id="IPR035965">
    <property type="entry name" value="PAS-like_dom_sf"/>
</dbReference>
<evidence type="ECO:0000256" key="7">
    <source>
        <dbReference type="ARBA" id="ARBA00022777"/>
    </source>
</evidence>
<evidence type="ECO:0000256" key="5">
    <source>
        <dbReference type="ARBA" id="ARBA00022679"/>
    </source>
</evidence>
<dbReference type="GO" id="GO:0000156">
    <property type="term" value="F:phosphorelay response regulator activity"/>
    <property type="evidence" value="ECO:0007669"/>
    <property type="project" value="TreeGrafter"/>
</dbReference>
<reference evidence="17 18" key="1">
    <citation type="submission" date="2020-08" db="EMBL/GenBank/DDBJ databases">
        <title>Genomic Encyclopedia of Type Strains, Phase IV (KMG-IV): sequencing the most valuable type-strain genomes for metagenomic binning, comparative biology and taxonomic classification.</title>
        <authorList>
            <person name="Goeker M."/>
        </authorList>
    </citation>
    <scope>NUCLEOTIDE SEQUENCE [LARGE SCALE GENOMIC DNA]</scope>
    <source>
        <strain evidence="17 18">DSM 101791</strain>
    </source>
</reference>
<dbReference type="AlphaFoldDB" id="A0A7W8LNI8"/>
<proteinExistence type="predicted"/>
<evidence type="ECO:0000259" key="16">
    <source>
        <dbReference type="PROSITE" id="PS50839"/>
    </source>
</evidence>
<dbReference type="InterPro" id="IPR036097">
    <property type="entry name" value="HisK_dim/P_sf"/>
</dbReference>
<dbReference type="Pfam" id="PF03924">
    <property type="entry name" value="CHASE"/>
    <property type="match status" value="1"/>
</dbReference>
<dbReference type="PROSITE" id="PS50112">
    <property type="entry name" value="PAS"/>
    <property type="match status" value="2"/>
</dbReference>
<dbReference type="SMART" id="SM00388">
    <property type="entry name" value="HisKA"/>
    <property type="match status" value="1"/>
</dbReference>